<dbReference type="EMBL" id="CP115156">
    <property type="protein sequence ID" value="WBL31654.1"/>
    <property type="molecule type" value="Genomic_DNA"/>
</dbReference>
<dbReference type="InterPro" id="IPR021137">
    <property type="entry name" value="Ribosomal_bL35-like"/>
</dbReference>
<dbReference type="GO" id="GO:0005840">
    <property type="term" value="C:ribosome"/>
    <property type="evidence" value="ECO:0007669"/>
    <property type="project" value="UniProtKB-KW"/>
</dbReference>
<proteinExistence type="inferred from homology"/>
<evidence type="ECO:0000313" key="7">
    <source>
        <dbReference type="EMBL" id="WBL31654.1"/>
    </source>
</evidence>
<dbReference type="PROSITE" id="PS00936">
    <property type="entry name" value="RIBOSOMAL_L35"/>
    <property type="match status" value="1"/>
</dbReference>
<evidence type="ECO:0000256" key="6">
    <source>
        <dbReference type="SAM" id="MobiDB-lite"/>
    </source>
</evidence>
<dbReference type="HAMAP" id="MF_00514">
    <property type="entry name" value="Ribosomal_bL35"/>
    <property type="match status" value="1"/>
</dbReference>
<feature type="region of interest" description="Disordered" evidence="6">
    <location>
        <begin position="29"/>
        <end position="48"/>
    </location>
</feature>
<dbReference type="SUPFAM" id="SSF143034">
    <property type="entry name" value="L35p-like"/>
    <property type="match status" value="1"/>
</dbReference>
<evidence type="ECO:0000256" key="4">
    <source>
        <dbReference type="HAMAP-Rule" id="MF_00514"/>
    </source>
</evidence>
<name>A0ABY7M1Q6_9MOLU</name>
<keyword evidence="3 4" id="KW-0687">Ribonucleoprotein</keyword>
<dbReference type="InterPro" id="IPR018265">
    <property type="entry name" value="Ribosomal_bL35_CS"/>
</dbReference>
<dbReference type="InterPro" id="IPR037229">
    <property type="entry name" value="Ribosomal_bL35_sf"/>
</dbReference>
<organism evidence="7 8">
    <name type="scientific">Candidatus Phytoplasma sacchari</name>
    <dbReference type="NCBI Taxonomy" id="2609813"/>
    <lineage>
        <taxon>Bacteria</taxon>
        <taxon>Bacillati</taxon>
        <taxon>Mycoplasmatota</taxon>
        <taxon>Mollicutes</taxon>
        <taxon>Acholeplasmatales</taxon>
        <taxon>Acholeplasmataceae</taxon>
        <taxon>Candidatus Phytoplasma</taxon>
        <taxon>16SrXI (Rice yellow dwarf group)</taxon>
    </lineage>
</organism>
<evidence type="ECO:0000256" key="3">
    <source>
        <dbReference type="ARBA" id="ARBA00023274"/>
    </source>
</evidence>
<evidence type="ECO:0000256" key="2">
    <source>
        <dbReference type="ARBA" id="ARBA00022980"/>
    </source>
</evidence>
<dbReference type="NCBIfam" id="TIGR00001">
    <property type="entry name" value="rpmI_bact"/>
    <property type="match status" value="1"/>
</dbReference>
<dbReference type="InterPro" id="IPR001706">
    <property type="entry name" value="Ribosomal_bL35"/>
</dbReference>
<dbReference type="Proteomes" id="UP001210120">
    <property type="component" value="Chromosome"/>
</dbReference>
<dbReference type="Pfam" id="PF01632">
    <property type="entry name" value="Ribosomal_L35p"/>
    <property type="match status" value="1"/>
</dbReference>
<protein>
    <recommendedName>
        <fullName evidence="4">Large ribosomal subunit protein bL35</fullName>
    </recommendedName>
</protein>
<evidence type="ECO:0000256" key="1">
    <source>
        <dbReference type="ARBA" id="ARBA00006598"/>
    </source>
</evidence>
<reference evidence="7" key="1">
    <citation type="submission" date="2022-12" db="EMBL/GenBank/DDBJ databases">
        <title>Genomic Characterization of Candidatus Phytoplasma sacchari in China.</title>
        <authorList>
            <person name="Zhang R.-Y."/>
        </authorList>
    </citation>
    <scope>NUCLEOTIDE SEQUENCE [LARGE SCALE GENOMIC DNA]</scope>
    <source>
        <strain evidence="7">SCWL1</strain>
    </source>
</reference>
<dbReference type="PANTHER" id="PTHR33343:SF1">
    <property type="entry name" value="LARGE RIBOSOMAL SUBUNIT PROTEIN BL35M"/>
    <property type="match status" value="1"/>
</dbReference>
<feature type="compositionally biased region" description="Basic residues" evidence="6">
    <location>
        <begin position="36"/>
        <end position="45"/>
    </location>
</feature>
<evidence type="ECO:0000313" key="8">
    <source>
        <dbReference type="Proteomes" id="UP001210120"/>
    </source>
</evidence>
<dbReference type="PRINTS" id="PR00064">
    <property type="entry name" value="RIBOSOMALL35"/>
</dbReference>
<gene>
    <name evidence="4 7" type="primary">rpmI</name>
    <name evidence="7" type="ORF">O7R10_02175</name>
</gene>
<comment type="similarity">
    <text evidence="1 4 5">Belongs to the bacterial ribosomal protein bL35 family.</text>
</comment>
<keyword evidence="8" id="KW-1185">Reference proteome</keyword>
<accession>A0ABY7M1Q6</accession>
<evidence type="ECO:0000256" key="5">
    <source>
        <dbReference type="RuleBase" id="RU000568"/>
    </source>
</evidence>
<keyword evidence="2 4" id="KW-0689">Ribosomal protein</keyword>
<dbReference type="Gene3D" id="4.10.410.60">
    <property type="match status" value="1"/>
</dbReference>
<dbReference type="PANTHER" id="PTHR33343">
    <property type="entry name" value="54S RIBOSOMAL PROTEIN BL35M"/>
    <property type="match status" value="1"/>
</dbReference>
<sequence length="63" mass="7428">MIKKKTHKGLKKRIKITGTGKFLRRHAFKNHLASSKTKKQNRQLRKITQVDHSDIKRIKPLLV</sequence>